<name>A0A2D6YLH8_9DELT</name>
<keyword evidence="6" id="KW-0511">Multifunctional enzyme</keyword>
<evidence type="ECO:0000259" key="8">
    <source>
        <dbReference type="Pfam" id="PF00294"/>
    </source>
</evidence>
<proteinExistence type="predicted"/>
<dbReference type="GO" id="GO:0009244">
    <property type="term" value="P:lipopolysaccharide core region biosynthetic process"/>
    <property type="evidence" value="ECO:0007669"/>
    <property type="project" value="UniProtKB-UniPathway"/>
</dbReference>
<evidence type="ECO:0000256" key="3">
    <source>
        <dbReference type="ARBA" id="ARBA00004713"/>
    </source>
</evidence>
<dbReference type="InterPro" id="IPR011611">
    <property type="entry name" value="PfkB_dom"/>
</dbReference>
<evidence type="ECO:0000313" key="11">
    <source>
        <dbReference type="Proteomes" id="UP000226525"/>
    </source>
</evidence>
<dbReference type="Pfam" id="PF00294">
    <property type="entry name" value="PfkB"/>
    <property type="match status" value="1"/>
</dbReference>
<feature type="domain" description="Cytidyltransferase-like" evidence="9">
    <location>
        <begin position="356"/>
        <end position="448"/>
    </location>
</feature>
<dbReference type="GO" id="GO:0033786">
    <property type="term" value="F:heptose-1-phosphate adenylyltransferase activity"/>
    <property type="evidence" value="ECO:0007669"/>
    <property type="project" value="TreeGrafter"/>
</dbReference>
<feature type="domain" description="Carbohydrate kinase PfkB" evidence="8">
    <location>
        <begin position="20"/>
        <end position="316"/>
    </location>
</feature>
<evidence type="ECO:0008006" key="12">
    <source>
        <dbReference type="Google" id="ProtNLM"/>
    </source>
</evidence>
<dbReference type="Gene3D" id="3.40.1190.20">
    <property type="match status" value="1"/>
</dbReference>
<dbReference type="GO" id="GO:0005829">
    <property type="term" value="C:cytosol"/>
    <property type="evidence" value="ECO:0007669"/>
    <property type="project" value="TreeGrafter"/>
</dbReference>
<dbReference type="SUPFAM" id="SSF53613">
    <property type="entry name" value="Ribokinase-like"/>
    <property type="match status" value="1"/>
</dbReference>
<comment type="caution">
    <text evidence="10">The sequence shown here is derived from an EMBL/GenBank/DDBJ whole genome shotgun (WGS) entry which is preliminary data.</text>
</comment>
<dbReference type="InterPro" id="IPR004821">
    <property type="entry name" value="Cyt_trans-like"/>
</dbReference>
<dbReference type="GO" id="GO:0033785">
    <property type="term" value="F:heptose 7-phosphate kinase activity"/>
    <property type="evidence" value="ECO:0007669"/>
    <property type="project" value="TreeGrafter"/>
</dbReference>
<dbReference type="InterPro" id="IPR014729">
    <property type="entry name" value="Rossmann-like_a/b/a_fold"/>
</dbReference>
<dbReference type="UniPathway" id="UPA00958"/>
<evidence type="ECO:0000313" key="10">
    <source>
        <dbReference type="EMBL" id="MAH64058.1"/>
    </source>
</evidence>
<dbReference type="InterPro" id="IPR011913">
    <property type="entry name" value="RfaE_dom_I"/>
</dbReference>
<comment type="function">
    <text evidence="2">Catalyzes the ADP transfer from ATP to D-glycero-beta-D-manno-heptose 1-phosphate, yielding ADP-D-glycero-beta-D-manno-heptose.</text>
</comment>
<comment type="function">
    <text evidence="1">Catalyzes the phosphorylation of D-glycero-D-manno-heptose 7-phosphate at the C-1 position to selectively form D-glycero-beta-D-manno-heptose-1,7-bisphosphate.</text>
</comment>
<evidence type="ECO:0000256" key="6">
    <source>
        <dbReference type="ARBA" id="ARBA00023268"/>
    </source>
</evidence>
<comment type="pathway">
    <text evidence="3">Bacterial outer membrane biogenesis; LPS core biosynthesis.</text>
</comment>
<evidence type="ECO:0000256" key="4">
    <source>
        <dbReference type="ARBA" id="ARBA00022679"/>
    </source>
</evidence>
<keyword evidence="4" id="KW-0808">Transferase</keyword>
<dbReference type="PANTHER" id="PTHR46969">
    <property type="entry name" value="BIFUNCTIONAL PROTEIN HLDE"/>
    <property type="match status" value="1"/>
</dbReference>
<evidence type="ECO:0000256" key="5">
    <source>
        <dbReference type="ARBA" id="ARBA00022777"/>
    </source>
</evidence>
<protein>
    <recommendedName>
        <fullName evidence="12">Bifunctional heptose 7-phosphate kinase/heptose 1-phosphate adenyltransferase</fullName>
    </recommendedName>
</protein>
<evidence type="ECO:0000259" key="9">
    <source>
        <dbReference type="Pfam" id="PF01467"/>
    </source>
</evidence>
<keyword evidence="5" id="KW-0418">Kinase</keyword>
<gene>
    <name evidence="10" type="ORF">CMN54_11565</name>
</gene>
<evidence type="ECO:0000256" key="1">
    <source>
        <dbReference type="ARBA" id="ARBA00002319"/>
    </source>
</evidence>
<dbReference type="GO" id="GO:0016773">
    <property type="term" value="F:phosphotransferase activity, alcohol group as acceptor"/>
    <property type="evidence" value="ECO:0007669"/>
    <property type="project" value="InterPro"/>
</dbReference>
<dbReference type="Proteomes" id="UP000226525">
    <property type="component" value="Unassembled WGS sequence"/>
</dbReference>
<dbReference type="Pfam" id="PF01467">
    <property type="entry name" value="CTP_transf_like"/>
    <property type="match status" value="1"/>
</dbReference>
<evidence type="ECO:0000256" key="2">
    <source>
        <dbReference type="ARBA" id="ARBA00003753"/>
    </source>
</evidence>
<dbReference type="SUPFAM" id="SSF52374">
    <property type="entry name" value="Nucleotidylyl transferase"/>
    <property type="match status" value="1"/>
</dbReference>
<dbReference type="InterPro" id="IPR002173">
    <property type="entry name" value="Carboh/pur_kinase_PfkB_CS"/>
</dbReference>
<keyword evidence="7" id="KW-0119">Carbohydrate metabolism</keyword>
<dbReference type="PANTHER" id="PTHR46969:SF1">
    <property type="entry name" value="BIFUNCTIONAL PROTEIN HLDE"/>
    <property type="match status" value="1"/>
</dbReference>
<reference evidence="11" key="1">
    <citation type="submission" date="2017-09" db="EMBL/GenBank/DDBJ databases">
        <title>The Reconstruction of 2,631 Draft Metagenome-Assembled Genomes from the Global Oceans.</title>
        <authorList>
            <person name="Tully B.J."/>
            <person name="Graham E.D."/>
            <person name="Heidelberg J.F."/>
        </authorList>
    </citation>
    <scope>NUCLEOTIDE SEQUENCE [LARGE SCALE GENOMIC DNA]</scope>
</reference>
<organism evidence="10 11">
    <name type="scientific">SAR324 cluster bacterium</name>
    <dbReference type="NCBI Taxonomy" id="2024889"/>
    <lineage>
        <taxon>Bacteria</taxon>
        <taxon>Deltaproteobacteria</taxon>
        <taxon>SAR324 cluster</taxon>
    </lineage>
</organism>
<dbReference type="Gene3D" id="3.40.50.620">
    <property type="entry name" value="HUPs"/>
    <property type="match status" value="1"/>
</dbReference>
<dbReference type="CDD" id="cd01172">
    <property type="entry name" value="RfaE_like"/>
    <property type="match status" value="1"/>
</dbReference>
<dbReference type="InterPro" id="IPR029056">
    <property type="entry name" value="Ribokinase-like"/>
</dbReference>
<evidence type="ECO:0000256" key="7">
    <source>
        <dbReference type="ARBA" id="ARBA00023277"/>
    </source>
</evidence>
<dbReference type="EMBL" id="NZEX01000131">
    <property type="protein sequence ID" value="MAH64058.1"/>
    <property type="molecule type" value="Genomic_DNA"/>
</dbReference>
<sequence>MQFPEPQVCLAAWDAVVSPNILVLGDLMLDRYSWGTVDRISPEAPIPVLKLAREEERLGGAGNVAMNLKTLGCSVTVSGLIGKDSIGNQILEILANEGLDPKGVQQESDLSTVLKHRMIAGHNHLLRLDHDPPAYYQYRNYTNLLKWLESVLPGQQALVISDYNKGTLHPSLLKSAIQISNSLHIPVLVDPRNHGNYEIYEGCSWIKPNRKEASAASGVSITDKESAIKAAGLLQQKLNGAIIALSLDKDGLLLFQSSEEFIFFGTEALEVFDVVGAGDMVISILAMLISSKATPSISAHWAQIGAAMEIQHVGVVSFEREEIRKRFVYGHTSTKIVSLKRLQRELIFNDESSLVITNGYFDKLSSTHLKFLGQLREFKGFTVVAINSDASIQRKKGEPPLLDEMERARLLASLQSVDRVLIFDEDDCCEIFRCLKPKIVVKGARYKYRQIEEFKVINEIGAQVEFLPEYSM</sequence>
<dbReference type="PROSITE" id="PS00583">
    <property type="entry name" value="PFKB_KINASES_1"/>
    <property type="match status" value="1"/>
</dbReference>
<dbReference type="AlphaFoldDB" id="A0A2D6YLH8"/>
<accession>A0A2D6YLH8</accession>